<organism evidence="1 2">
    <name type="scientific">Actibacterium mucosum KCTC 23349</name>
    <dbReference type="NCBI Taxonomy" id="1454373"/>
    <lineage>
        <taxon>Bacteria</taxon>
        <taxon>Pseudomonadati</taxon>
        <taxon>Pseudomonadota</taxon>
        <taxon>Alphaproteobacteria</taxon>
        <taxon>Rhodobacterales</taxon>
        <taxon>Roseobacteraceae</taxon>
        <taxon>Actibacterium</taxon>
    </lineage>
</organism>
<dbReference type="Proteomes" id="UP000026249">
    <property type="component" value="Unassembled WGS sequence"/>
</dbReference>
<dbReference type="STRING" id="1454373.ACMU_13065"/>
<proteinExistence type="predicted"/>
<dbReference type="GO" id="GO:0006260">
    <property type="term" value="P:DNA replication"/>
    <property type="evidence" value="ECO:0007669"/>
    <property type="project" value="InterPro"/>
</dbReference>
<dbReference type="GO" id="GO:0003887">
    <property type="term" value="F:DNA-directed DNA polymerase activity"/>
    <property type="evidence" value="ECO:0007669"/>
    <property type="project" value="InterPro"/>
</dbReference>
<dbReference type="Pfam" id="PF04364">
    <property type="entry name" value="DNA_pol3_chi"/>
    <property type="match status" value="1"/>
</dbReference>
<dbReference type="PANTHER" id="PTHR38767">
    <property type="entry name" value="DNA POLYMERASE III SUBUNIT CHI"/>
    <property type="match status" value="1"/>
</dbReference>
<dbReference type="GO" id="GO:0032298">
    <property type="term" value="P:positive regulation of DNA-templated DNA replication initiation"/>
    <property type="evidence" value="ECO:0007669"/>
    <property type="project" value="TreeGrafter"/>
</dbReference>
<dbReference type="GO" id="GO:0003677">
    <property type="term" value="F:DNA binding"/>
    <property type="evidence" value="ECO:0007669"/>
    <property type="project" value="InterPro"/>
</dbReference>
<dbReference type="PANTHER" id="PTHR38767:SF1">
    <property type="entry name" value="DNA POLYMERASE III SUBUNIT CHI"/>
    <property type="match status" value="1"/>
</dbReference>
<dbReference type="AlphaFoldDB" id="A0A037ZJ83"/>
<keyword evidence="2" id="KW-1185">Reference proteome</keyword>
<protein>
    <submittedName>
        <fullName evidence="1">DNA polymerase III subunit chi</fullName>
    </submittedName>
</protein>
<evidence type="ECO:0000313" key="1">
    <source>
        <dbReference type="EMBL" id="KAJ55617.1"/>
    </source>
</evidence>
<comment type="caution">
    <text evidence="1">The sequence shown here is derived from an EMBL/GenBank/DDBJ whole genome shotgun (WGS) entry which is preliminary data.</text>
</comment>
<evidence type="ECO:0000313" key="2">
    <source>
        <dbReference type="Proteomes" id="UP000026249"/>
    </source>
</evidence>
<dbReference type="NCBIfam" id="NF004347">
    <property type="entry name" value="PRK05728.1-4"/>
    <property type="match status" value="1"/>
</dbReference>
<accession>A0A037ZJ83</accession>
<dbReference type="RefSeq" id="WP_035259484.1">
    <property type="nucleotide sequence ID" value="NZ_JFKE01000004.1"/>
</dbReference>
<sequence>MAEVFFYHLTRRGLADVLPPLLDRALAQGWRVALRGTDEGRLRQLDGQLWLAGEESFLPHGLAGSGFDADQPVLLTAASDAPNNAECVMAIDGAEIAEGEVAGLSRACVLFDGNDEEALNHARGQWKRLTGAGIGAQYWSEESGRWEKKAEHSAT</sequence>
<dbReference type="EMBL" id="JFKE01000004">
    <property type="protein sequence ID" value="KAJ55617.1"/>
    <property type="molecule type" value="Genomic_DNA"/>
</dbReference>
<dbReference type="SUPFAM" id="SSF102400">
    <property type="entry name" value="DNA polymerase III chi subunit"/>
    <property type="match status" value="1"/>
</dbReference>
<dbReference type="InterPro" id="IPR007459">
    <property type="entry name" value="DNA_pol3_chi"/>
</dbReference>
<reference evidence="1 2" key="1">
    <citation type="submission" date="2014-03" db="EMBL/GenBank/DDBJ databases">
        <title>Draft Genome Sequence of Actibacterium mucosum KCTC 23349, a Marine Alphaproteobacterium with Complex Ionic Requirements Isolated from Mediterranean Seawater at Malvarrosa Beach, Valencia, Spain.</title>
        <authorList>
            <person name="Arahal D.R."/>
            <person name="Shao Z."/>
            <person name="Lai Q."/>
            <person name="Pujalte M.J."/>
        </authorList>
    </citation>
    <scope>NUCLEOTIDE SEQUENCE [LARGE SCALE GENOMIC DNA]</scope>
    <source>
        <strain evidence="1 2">KCTC 23349</strain>
    </source>
</reference>
<dbReference type="OrthoDB" id="9795973at2"/>
<name>A0A037ZJ83_9RHOB</name>
<dbReference type="Gene3D" id="3.40.50.10110">
    <property type="entry name" value="DNA polymerase III subunit chi"/>
    <property type="match status" value="1"/>
</dbReference>
<gene>
    <name evidence="1" type="ORF">ACMU_13065</name>
</gene>
<dbReference type="InterPro" id="IPR036768">
    <property type="entry name" value="PolIII_chi_sf"/>
</dbReference>